<name>A0A5N6KWV1_9ROSI</name>
<dbReference type="PANTHER" id="PTHR44167">
    <property type="entry name" value="OVARIAN-SPECIFIC SERINE/THREONINE-PROTEIN KINASE LOK-RELATED"/>
    <property type="match status" value="1"/>
</dbReference>
<evidence type="ECO:0000313" key="2">
    <source>
        <dbReference type="EMBL" id="KAB8356454.1"/>
    </source>
</evidence>
<dbReference type="GO" id="GO:0005524">
    <property type="term" value="F:ATP binding"/>
    <property type="evidence" value="ECO:0007669"/>
    <property type="project" value="InterPro"/>
</dbReference>
<keyword evidence="3" id="KW-1185">Reference proteome</keyword>
<dbReference type="GO" id="GO:0005634">
    <property type="term" value="C:nucleus"/>
    <property type="evidence" value="ECO:0007669"/>
    <property type="project" value="TreeGrafter"/>
</dbReference>
<organism evidence="2 3">
    <name type="scientific">Carpinus fangiana</name>
    <dbReference type="NCBI Taxonomy" id="176857"/>
    <lineage>
        <taxon>Eukaryota</taxon>
        <taxon>Viridiplantae</taxon>
        <taxon>Streptophyta</taxon>
        <taxon>Embryophyta</taxon>
        <taxon>Tracheophyta</taxon>
        <taxon>Spermatophyta</taxon>
        <taxon>Magnoliopsida</taxon>
        <taxon>eudicotyledons</taxon>
        <taxon>Gunneridae</taxon>
        <taxon>Pentapetalae</taxon>
        <taxon>rosids</taxon>
        <taxon>fabids</taxon>
        <taxon>Fagales</taxon>
        <taxon>Betulaceae</taxon>
        <taxon>Carpinus</taxon>
    </lineage>
</organism>
<dbReference type="Gene3D" id="1.10.510.10">
    <property type="entry name" value="Transferase(Phosphotransferase) domain 1"/>
    <property type="match status" value="1"/>
</dbReference>
<dbReference type="Proteomes" id="UP000327013">
    <property type="component" value="Unassembled WGS sequence"/>
</dbReference>
<dbReference type="GO" id="GO:0044773">
    <property type="term" value="P:mitotic DNA damage checkpoint signaling"/>
    <property type="evidence" value="ECO:0007669"/>
    <property type="project" value="TreeGrafter"/>
</dbReference>
<dbReference type="SMART" id="SM00220">
    <property type="entry name" value="S_TKc"/>
    <property type="match status" value="1"/>
</dbReference>
<dbReference type="PROSITE" id="PS50011">
    <property type="entry name" value="PROTEIN_KINASE_DOM"/>
    <property type="match status" value="1"/>
</dbReference>
<proteinExistence type="predicted"/>
<accession>A0A5N6KWV1</accession>
<protein>
    <recommendedName>
        <fullName evidence="1">Protein kinase domain-containing protein</fullName>
    </recommendedName>
</protein>
<dbReference type="PANTHER" id="PTHR44167:SF24">
    <property type="entry name" value="SERINE_THREONINE-PROTEIN KINASE CHK2"/>
    <property type="match status" value="1"/>
</dbReference>
<dbReference type="SUPFAM" id="SSF56112">
    <property type="entry name" value="Protein kinase-like (PK-like)"/>
    <property type="match status" value="1"/>
</dbReference>
<comment type="caution">
    <text evidence="2">The sequence shown here is derived from an EMBL/GenBank/DDBJ whole genome shotgun (WGS) entry which is preliminary data.</text>
</comment>
<sequence length="334" mass="38138">MPEPIDVNQFDRVLRGLREGYQKKRMDSNCYPPFDRPLIESTDKEWNGTYEHSWWYEDEKANIRYLRIYDVPGTLSGNILRLLDNIPPIIGDCEIQGNEIRPVEDAPPPPPEDEFHDDSEDVTAQLALLPLVSVDPQKHFLKKPKYASEINNQLLCQGGLCPGTPLCLNIVQLLGKTNDGRLVFPKYKTRQNSLIRVHALDTYKSWILQILRSLQTLHGLGIAHRDLRIDNMVWSHDDRTLFLCDLEGRWGNFGAPELLKNASLDAGWSPATDIWDLGSCIKGLLYGNAPINHYVEEEAWKVPAPFTTIVEACEQKDPKQRPALDELMRMVEAI</sequence>
<feature type="domain" description="Protein kinase" evidence="1">
    <location>
        <begin position="1"/>
        <end position="334"/>
    </location>
</feature>
<dbReference type="AlphaFoldDB" id="A0A5N6KWV1"/>
<dbReference type="OrthoDB" id="4062651at2759"/>
<gene>
    <name evidence="2" type="ORF">FH972_024037</name>
</gene>
<evidence type="ECO:0000313" key="3">
    <source>
        <dbReference type="Proteomes" id="UP000327013"/>
    </source>
</evidence>
<reference evidence="2 3" key="1">
    <citation type="submission" date="2019-06" db="EMBL/GenBank/DDBJ databases">
        <title>A chromosomal-level reference genome of Carpinus fangiana (Coryloideae, Betulaceae).</title>
        <authorList>
            <person name="Yang X."/>
            <person name="Wang Z."/>
            <person name="Zhang L."/>
            <person name="Hao G."/>
            <person name="Liu J."/>
            <person name="Yang Y."/>
        </authorList>
    </citation>
    <scope>NUCLEOTIDE SEQUENCE [LARGE SCALE GENOMIC DNA]</scope>
    <source>
        <strain evidence="2">Cfa_2016G</strain>
        <tissue evidence="2">Leaf</tissue>
    </source>
</reference>
<dbReference type="GO" id="GO:0004674">
    <property type="term" value="F:protein serine/threonine kinase activity"/>
    <property type="evidence" value="ECO:0007669"/>
    <property type="project" value="TreeGrafter"/>
</dbReference>
<dbReference type="InterPro" id="IPR011009">
    <property type="entry name" value="Kinase-like_dom_sf"/>
</dbReference>
<dbReference type="InterPro" id="IPR000719">
    <property type="entry name" value="Prot_kinase_dom"/>
</dbReference>
<dbReference type="EMBL" id="VIBQ01000016">
    <property type="protein sequence ID" value="KAB8356454.1"/>
    <property type="molecule type" value="Genomic_DNA"/>
</dbReference>
<evidence type="ECO:0000259" key="1">
    <source>
        <dbReference type="PROSITE" id="PS50011"/>
    </source>
</evidence>